<feature type="region of interest" description="Disordered" evidence="1">
    <location>
        <begin position="1"/>
        <end position="21"/>
    </location>
</feature>
<organism evidence="2 3">
    <name type="scientific">Portunus trituberculatus</name>
    <name type="common">Swimming crab</name>
    <name type="synonym">Neptunus trituberculatus</name>
    <dbReference type="NCBI Taxonomy" id="210409"/>
    <lineage>
        <taxon>Eukaryota</taxon>
        <taxon>Metazoa</taxon>
        <taxon>Ecdysozoa</taxon>
        <taxon>Arthropoda</taxon>
        <taxon>Crustacea</taxon>
        <taxon>Multicrustacea</taxon>
        <taxon>Malacostraca</taxon>
        <taxon>Eumalacostraca</taxon>
        <taxon>Eucarida</taxon>
        <taxon>Decapoda</taxon>
        <taxon>Pleocyemata</taxon>
        <taxon>Brachyura</taxon>
        <taxon>Eubrachyura</taxon>
        <taxon>Portunoidea</taxon>
        <taxon>Portunidae</taxon>
        <taxon>Portuninae</taxon>
        <taxon>Portunus</taxon>
    </lineage>
</organism>
<dbReference type="EMBL" id="VSRR010134017">
    <property type="protein sequence ID" value="MPD02976.1"/>
    <property type="molecule type" value="Genomic_DNA"/>
</dbReference>
<dbReference type="AlphaFoldDB" id="A0A5B7K819"/>
<gene>
    <name evidence="2" type="ORF">E2C01_098587</name>
</gene>
<evidence type="ECO:0000256" key="1">
    <source>
        <dbReference type="SAM" id="MobiDB-lite"/>
    </source>
</evidence>
<comment type="caution">
    <text evidence="2">The sequence shown here is derived from an EMBL/GenBank/DDBJ whole genome shotgun (WGS) entry which is preliminary data.</text>
</comment>
<accession>A0A5B7K819</accession>
<reference evidence="2 3" key="1">
    <citation type="submission" date="2019-05" db="EMBL/GenBank/DDBJ databases">
        <title>Another draft genome of Portunus trituberculatus and its Hox gene families provides insights of decapod evolution.</title>
        <authorList>
            <person name="Jeong J.-H."/>
            <person name="Song I."/>
            <person name="Kim S."/>
            <person name="Choi T."/>
            <person name="Kim D."/>
            <person name="Ryu S."/>
            <person name="Kim W."/>
        </authorList>
    </citation>
    <scope>NUCLEOTIDE SEQUENCE [LARGE SCALE GENOMIC DNA]</scope>
    <source>
        <tissue evidence="2">Muscle</tissue>
    </source>
</reference>
<keyword evidence="3" id="KW-1185">Reference proteome</keyword>
<protein>
    <submittedName>
        <fullName evidence="2">Uncharacterized protein</fullName>
    </submittedName>
</protein>
<name>A0A5B7K819_PORTR</name>
<dbReference type="OrthoDB" id="3214149at2759"/>
<evidence type="ECO:0000313" key="2">
    <source>
        <dbReference type="EMBL" id="MPD02976.1"/>
    </source>
</evidence>
<dbReference type="Proteomes" id="UP000324222">
    <property type="component" value="Unassembled WGS sequence"/>
</dbReference>
<feature type="compositionally biased region" description="Polar residues" evidence="1">
    <location>
        <begin position="1"/>
        <end position="18"/>
    </location>
</feature>
<proteinExistence type="predicted"/>
<evidence type="ECO:0000313" key="3">
    <source>
        <dbReference type="Proteomes" id="UP000324222"/>
    </source>
</evidence>
<sequence length="162" mass="17636">MPVPHTTNTPRAPQTAPSQIGAPGDVVRFSLRCHVLSRRPAVETPPPLGLPETLVPEFTQEDLDAWDHQADHHLIPSDSIYVSDLYYESSYCQPLQYPVTSTSHHFTYSQAPYGAYTNPNDPNCASNPLPGQPYPTQHGCLYGENQAAVLVVVLVPSGGGLM</sequence>